<evidence type="ECO:0000259" key="6">
    <source>
        <dbReference type="PROSITE" id="PS50835"/>
    </source>
</evidence>
<dbReference type="Gene3D" id="2.60.40.10">
    <property type="entry name" value="Immunoglobulins"/>
    <property type="match status" value="3"/>
</dbReference>
<dbReference type="InterPro" id="IPR003598">
    <property type="entry name" value="Ig_sub2"/>
</dbReference>
<protein>
    <recommendedName>
        <fullName evidence="6">Ig-like domain-containing protein</fullName>
    </recommendedName>
</protein>
<dbReference type="Proteomes" id="UP000261520">
    <property type="component" value="Unplaced"/>
</dbReference>
<evidence type="ECO:0000256" key="5">
    <source>
        <dbReference type="ARBA" id="ARBA00023319"/>
    </source>
</evidence>
<dbReference type="InterPro" id="IPR013098">
    <property type="entry name" value="Ig_I-set"/>
</dbReference>
<keyword evidence="3" id="KW-0732">Signal</keyword>
<feature type="domain" description="Ig-like" evidence="6">
    <location>
        <begin position="101"/>
        <end position="191"/>
    </location>
</feature>
<dbReference type="GO" id="GO:0005886">
    <property type="term" value="C:plasma membrane"/>
    <property type="evidence" value="ECO:0007669"/>
    <property type="project" value="TreeGrafter"/>
</dbReference>
<accession>A0A3B4ACT2</accession>
<comment type="subcellular location">
    <subcellularLocation>
        <location evidence="1">Cytoplasm</location>
    </subcellularLocation>
</comment>
<dbReference type="SMART" id="SM00408">
    <property type="entry name" value="IGc2"/>
    <property type="match status" value="2"/>
</dbReference>
<dbReference type="InterPro" id="IPR007110">
    <property type="entry name" value="Ig-like_dom"/>
</dbReference>
<dbReference type="InterPro" id="IPR036179">
    <property type="entry name" value="Ig-like_dom_sf"/>
</dbReference>
<dbReference type="SUPFAM" id="SSF48726">
    <property type="entry name" value="Immunoglobulin"/>
    <property type="match status" value="3"/>
</dbReference>
<dbReference type="Ensembl" id="ENSPMGT00000015478.1">
    <property type="protein sequence ID" value="ENSPMGP00000014510.1"/>
    <property type="gene ID" value="ENSPMGG00000011890.1"/>
</dbReference>
<keyword evidence="2" id="KW-0963">Cytoplasm</keyword>
<dbReference type="PROSITE" id="PS50835">
    <property type="entry name" value="IG_LIKE"/>
    <property type="match status" value="3"/>
</dbReference>
<dbReference type="PANTHER" id="PTHR45080">
    <property type="entry name" value="CONTACTIN 5"/>
    <property type="match status" value="1"/>
</dbReference>
<dbReference type="GO" id="GO:0008046">
    <property type="term" value="F:axon guidance receptor activity"/>
    <property type="evidence" value="ECO:0007669"/>
    <property type="project" value="TreeGrafter"/>
</dbReference>
<sequence>LSLLPPSVPVHPSFLSELSRSVSAILGQPFTFTVRASGFPKPAVTWFHEGNNISSSSLYEFTHEKEEFSLVIREIRPEHGGEYTCTVSNRFGQATYRAVPPSFPKALQRVAQAVGGAAVLECRVAGSQPLTVSWFKDGREITKHERFSAEFNENTAVLTIRGLTLNDAGEFSCRAQNQAGTSQTSSELCVTGTWFSSAPLVVRWFKEQREVFPSPKASIRGEVRGEGSWSSLELHTVRTVDSGSYTCQVSNEGGKTLCSSTLSVQGV</sequence>
<dbReference type="InterPro" id="IPR050958">
    <property type="entry name" value="Cell_Adh-Cytoskel_Orgn"/>
</dbReference>
<name>A0A3B4ACT2_9GOBI</name>
<dbReference type="GO" id="GO:0050808">
    <property type="term" value="P:synapse organization"/>
    <property type="evidence" value="ECO:0007669"/>
    <property type="project" value="TreeGrafter"/>
</dbReference>
<evidence type="ECO:0000313" key="7">
    <source>
        <dbReference type="Ensembl" id="ENSPMGP00000014510.1"/>
    </source>
</evidence>
<dbReference type="GO" id="GO:0005737">
    <property type="term" value="C:cytoplasm"/>
    <property type="evidence" value="ECO:0007669"/>
    <property type="project" value="UniProtKB-SubCell"/>
</dbReference>
<dbReference type="CDD" id="cd00096">
    <property type="entry name" value="Ig"/>
    <property type="match status" value="2"/>
</dbReference>
<keyword evidence="8" id="KW-1185">Reference proteome</keyword>
<dbReference type="GO" id="GO:0043025">
    <property type="term" value="C:neuronal cell body"/>
    <property type="evidence" value="ECO:0007669"/>
    <property type="project" value="TreeGrafter"/>
</dbReference>
<dbReference type="AlphaFoldDB" id="A0A3B4ACT2"/>
<keyword evidence="4" id="KW-1015">Disulfide bond</keyword>
<dbReference type="PANTHER" id="PTHR45080:SF8">
    <property type="entry name" value="IG-LIKE DOMAIN-CONTAINING PROTEIN"/>
    <property type="match status" value="1"/>
</dbReference>
<evidence type="ECO:0000313" key="8">
    <source>
        <dbReference type="Proteomes" id="UP000261520"/>
    </source>
</evidence>
<dbReference type="GO" id="GO:0007156">
    <property type="term" value="P:homophilic cell adhesion via plasma membrane adhesion molecules"/>
    <property type="evidence" value="ECO:0007669"/>
    <property type="project" value="TreeGrafter"/>
</dbReference>
<proteinExistence type="predicted"/>
<dbReference type="InterPro" id="IPR013783">
    <property type="entry name" value="Ig-like_fold"/>
</dbReference>
<feature type="domain" description="Ig-like" evidence="6">
    <location>
        <begin position="202"/>
        <end position="263"/>
    </location>
</feature>
<evidence type="ECO:0000256" key="1">
    <source>
        <dbReference type="ARBA" id="ARBA00004496"/>
    </source>
</evidence>
<evidence type="ECO:0000256" key="3">
    <source>
        <dbReference type="ARBA" id="ARBA00022729"/>
    </source>
</evidence>
<dbReference type="STRING" id="409849.ENSPMGP00000014510"/>
<dbReference type="GO" id="GO:0030424">
    <property type="term" value="C:axon"/>
    <property type="evidence" value="ECO:0007669"/>
    <property type="project" value="TreeGrafter"/>
</dbReference>
<dbReference type="InterPro" id="IPR003599">
    <property type="entry name" value="Ig_sub"/>
</dbReference>
<evidence type="ECO:0000256" key="4">
    <source>
        <dbReference type="ARBA" id="ARBA00023157"/>
    </source>
</evidence>
<organism evidence="7 8">
    <name type="scientific">Periophthalmus magnuspinnatus</name>
    <dbReference type="NCBI Taxonomy" id="409849"/>
    <lineage>
        <taxon>Eukaryota</taxon>
        <taxon>Metazoa</taxon>
        <taxon>Chordata</taxon>
        <taxon>Craniata</taxon>
        <taxon>Vertebrata</taxon>
        <taxon>Euteleostomi</taxon>
        <taxon>Actinopterygii</taxon>
        <taxon>Neopterygii</taxon>
        <taxon>Teleostei</taxon>
        <taxon>Neoteleostei</taxon>
        <taxon>Acanthomorphata</taxon>
        <taxon>Gobiaria</taxon>
        <taxon>Gobiiformes</taxon>
        <taxon>Gobioidei</taxon>
        <taxon>Gobiidae</taxon>
        <taxon>Oxudercinae</taxon>
        <taxon>Periophthalmus</taxon>
    </lineage>
</organism>
<reference evidence="7" key="1">
    <citation type="submission" date="2025-08" db="UniProtKB">
        <authorList>
            <consortium name="Ensembl"/>
        </authorList>
    </citation>
    <scope>IDENTIFICATION</scope>
</reference>
<dbReference type="SMART" id="SM00409">
    <property type="entry name" value="IG"/>
    <property type="match status" value="3"/>
</dbReference>
<dbReference type="Pfam" id="PF07679">
    <property type="entry name" value="I-set"/>
    <property type="match status" value="3"/>
</dbReference>
<reference evidence="7" key="2">
    <citation type="submission" date="2025-09" db="UniProtKB">
        <authorList>
            <consortium name="Ensembl"/>
        </authorList>
    </citation>
    <scope>IDENTIFICATION</scope>
</reference>
<evidence type="ECO:0000256" key="2">
    <source>
        <dbReference type="ARBA" id="ARBA00022490"/>
    </source>
</evidence>
<feature type="domain" description="Ig-like" evidence="6">
    <location>
        <begin position="6"/>
        <end position="100"/>
    </location>
</feature>
<dbReference type="FunFam" id="2.60.40.10:FF:000022">
    <property type="entry name" value="Cardiac titin"/>
    <property type="match status" value="1"/>
</dbReference>
<dbReference type="FunFam" id="2.60.40.10:FF:000425">
    <property type="entry name" value="Myosin light chain kinase"/>
    <property type="match status" value="1"/>
</dbReference>
<keyword evidence="5" id="KW-0393">Immunoglobulin domain</keyword>